<evidence type="ECO:0000256" key="6">
    <source>
        <dbReference type="ARBA" id="ARBA00023102"/>
    </source>
</evidence>
<keyword evidence="5 8" id="KW-0378">Hydrolase</keyword>
<dbReference type="InterPro" id="IPR016195">
    <property type="entry name" value="Pol/histidinol_Pase-like"/>
</dbReference>
<gene>
    <name evidence="10" type="ORF">PL11_000730</name>
</gene>
<dbReference type="UniPathway" id="UPA00031">
    <property type="reaction ID" value="UER00013"/>
</dbReference>
<dbReference type="InterPro" id="IPR010140">
    <property type="entry name" value="Histidinol_P_phosphatase_HisJ"/>
</dbReference>
<dbReference type="AlphaFoldDB" id="A0A1S6QG26"/>
<keyword evidence="4 8" id="KW-0028">Amino-acid biosynthesis</keyword>
<dbReference type="eggNOG" id="COG1387">
    <property type="taxonomic scope" value="Bacteria"/>
</dbReference>
<dbReference type="GO" id="GO:0005737">
    <property type="term" value="C:cytoplasm"/>
    <property type="evidence" value="ECO:0007669"/>
    <property type="project" value="TreeGrafter"/>
</dbReference>
<evidence type="ECO:0000256" key="5">
    <source>
        <dbReference type="ARBA" id="ARBA00022801"/>
    </source>
</evidence>
<evidence type="ECO:0000256" key="8">
    <source>
        <dbReference type="RuleBase" id="RU366003"/>
    </source>
</evidence>
<keyword evidence="6 8" id="KW-0368">Histidine biosynthesis</keyword>
<accession>A0A1S6QG26</accession>
<sequence>MNLVKRDGHTHTEFCPHGSGDDVEKMIIKAINLGFTDYSVTEHAPLPLELKDHYRGSDSGIDEASMRIQDVEPYIKKIQFLKQKYRDQINIKLGFEIDYFADFETYTEDFINEYADVIEDSILSVHFLKGKGNKYWCVDNELEEFAEGLFNYYGDSQKLYRQYFLTVQDSVNFLATHGYVSRIGHMTLIKKFQDYYSLTNDYSNSNQKLIIEVLKAVKNSGLELDLNTAGLYKQYCNDLYPDGWIRQRAKKLAIPMVFGSDSHGIVDVGRAHSLAEFELSQLTN</sequence>
<dbReference type="RefSeq" id="WP_035168552.1">
    <property type="nucleotide sequence ID" value="NZ_CP018906.1"/>
</dbReference>
<dbReference type="InterPro" id="IPR004013">
    <property type="entry name" value="PHP_dom"/>
</dbReference>
<evidence type="ECO:0000259" key="9">
    <source>
        <dbReference type="Pfam" id="PF02811"/>
    </source>
</evidence>
<name>A0A1S6QG26_9LACO</name>
<keyword evidence="11" id="KW-1185">Reference proteome</keyword>
<evidence type="ECO:0000313" key="10">
    <source>
        <dbReference type="EMBL" id="AQW20563.1"/>
    </source>
</evidence>
<dbReference type="NCBIfam" id="NF005996">
    <property type="entry name" value="PRK08123.1"/>
    <property type="match status" value="1"/>
</dbReference>
<dbReference type="NCBIfam" id="TIGR01856">
    <property type="entry name" value="hisJ_fam"/>
    <property type="match status" value="1"/>
</dbReference>
<evidence type="ECO:0000256" key="3">
    <source>
        <dbReference type="ARBA" id="ARBA00013085"/>
    </source>
</evidence>
<dbReference type="OrthoDB" id="9775255at2"/>
<evidence type="ECO:0000256" key="4">
    <source>
        <dbReference type="ARBA" id="ARBA00022605"/>
    </source>
</evidence>
<dbReference type="GO" id="GO:0004401">
    <property type="term" value="F:histidinol-phosphatase activity"/>
    <property type="evidence" value="ECO:0007669"/>
    <property type="project" value="UniProtKB-UniRule"/>
</dbReference>
<evidence type="ECO:0000313" key="11">
    <source>
        <dbReference type="Proteomes" id="UP000030361"/>
    </source>
</evidence>
<dbReference type="CDD" id="cd12110">
    <property type="entry name" value="PHP_HisPPase_Hisj_like"/>
    <property type="match status" value="1"/>
</dbReference>
<comment type="similarity">
    <text evidence="2 8">Belongs to the PHP hydrolase family. HisK subfamily.</text>
</comment>
<dbReference type="PANTHER" id="PTHR21039">
    <property type="entry name" value="HISTIDINOL PHOSPHATASE-RELATED"/>
    <property type="match status" value="1"/>
</dbReference>
<dbReference type="GO" id="GO:0000105">
    <property type="term" value="P:L-histidine biosynthetic process"/>
    <property type="evidence" value="ECO:0007669"/>
    <property type="project" value="UniProtKB-UniRule"/>
</dbReference>
<reference evidence="10 11" key="1">
    <citation type="journal article" date="2015" name="Genome Announc.">
        <title>Genome Sequence of Lactobacillus curieae CCTCC M 2011381T, a Novel Producer of Gamma-aminobutyric Acid.</title>
        <authorList>
            <person name="Wang Y."/>
            <person name="Wang Y."/>
            <person name="Lang C."/>
            <person name="Wei D."/>
            <person name="Xu P."/>
            <person name="Xie J."/>
        </authorList>
    </citation>
    <scope>NUCLEOTIDE SEQUENCE [LARGE SCALE GENOMIC DNA]</scope>
    <source>
        <strain evidence="10 11">CCTCC M 2011381</strain>
    </source>
</reference>
<evidence type="ECO:0000256" key="2">
    <source>
        <dbReference type="ARBA" id="ARBA00009152"/>
    </source>
</evidence>
<evidence type="ECO:0000256" key="7">
    <source>
        <dbReference type="ARBA" id="ARBA00049158"/>
    </source>
</evidence>
<dbReference type="EMBL" id="CP018906">
    <property type="protein sequence ID" value="AQW20563.1"/>
    <property type="molecule type" value="Genomic_DNA"/>
</dbReference>
<protein>
    <recommendedName>
        <fullName evidence="3 8">Histidinol-phosphatase</fullName>
        <shortName evidence="8">HolPase</shortName>
        <ecNumber evidence="3 8">3.1.3.15</ecNumber>
    </recommendedName>
</protein>
<evidence type="ECO:0000256" key="1">
    <source>
        <dbReference type="ARBA" id="ARBA00004970"/>
    </source>
</evidence>
<comment type="catalytic activity">
    <reaction evidence="7 8">
        <text>L-histidinol phosphate + H2O = L-histidinol + phosphate</text>
        <dbReference type="Rhea" id="RHEA:14465"/>
        <dbReference type="ChEBI" id="CHEBI:15377"/>
        <dbReference type="ChEBI" id="CHEBI:43474"/>
        <dbReference type="ChEBI" id="CHEBI:57699"/>
        <dbReference type="ChEBI" id="CHEBI:57980"/>
        <dbReference type="EC" id="3.1.3.15"/>
    </reaction>
</comment>
<comment type="pathway">
    <text evidence="1 8">Amino-acid biosynthesis; L-histidine biosynthesis; L-histidine from 5-phospho-alpha-D-ribose 1-diphosphate: step 8/9.</text>
</comment>
<proteinExistence type="inferred from homology"/>
<feature type="domain" description="PHP" evidence="9">
    <location>
        <begin position="7"/>
        <end position="229"/>
    </location>
</feature>
<dbReference type="Proteomes" id="UP000030361">
    <property type="component" value="Chromosome"/>
</dbReference>
<dbReference type="Gene3D" id="3.20.20.140">
    <property type="entry name" value="Metal-dependent hydrolases"/>
    <property type="match status" value="1"/>
</dbReference>
<dbReference type="SUPFAM" id="SSF89550">
    <property type="entry name" value="PHP domain-like"/>
    <property type="match status" value="1"/>
</dbReference>
<dbReference type="Pfam" id="PF02811">
    <property type="entry name" value="PHP"/>
    <property type="match status" value="1"/>
</dbReference>
<organism evidence="10 11">
    <name type="scientific">Lentilactobacillus curieae</name>
    <dbReference type="NCBI Taxonomy" id="1138822"/>
    <lineage>
        <taxon>Bacteria</taxon>
        <taxon>Bacillati</taxon>
        <taxon>Bacillota</taxon>
        <taxon>Bacilli</taxon>
        <taxon>Lactobacillales</taxon>
        <taxon>Lactobacillaceae</taxon>
        <taxon>Lentilactobacillus</taxon>
    </lineage>
</organism>
<dbReference type="KEGG" id="lcu:PL11_000730"/>
<dbReference type="PANTHER" id="PTHR21039:SF0">
    <property type="entry name" value="HISTIDINOL-PHOSPHATASE"/>
    <property type="match status" value="1"/>
</dbReference>
<dbReference type="EC" id="3.1.3.15" evidence="3 8"/>